<dbReference type="InterPro" id="IPR000847">
    <property type="entry name" value="LysR_HTH_N"/>
</dbReference>
<name>A0A5C4JV98_9HYPH</name>
<keyword evidence="4" id="KW-0804">Transcription</keyword>
<comment type="caution">
    <text evidence="6">The sequence shown here is derived from an EMBL/GenBank/DDBJ whole genome shotgun (WGS) entry which is preliminary data.</text>
</comment>
<evidence type="ECO:0000259" key="5">
    <source>
        <dbReference type="PROSITE" id="PS50931"/>
    </source>
</evidence>
<dbReference type="FunFam" id="1.10.10.10:FF:000001">
    <property type="entry name" value="LysR family transcriptional regulator"/>
    <property type="match status" value="1"/>
</dbReference>
<evidence type="ECO:0000256" key="1">
    <source>
        <dbReference type="ARBA" id="ARBA00009437"/>
    </source>
</evidence>
<dbReference type="SUPFAM" id="SSF46785">
    <property type="entry name" value="Winged helix' DNA-binding domain"/>
    <property type="match status" value="1"/>
</dbReference>
<sequence>MDRITSMAVYVRAANLGSFAAAADAMGISPQMVSKHIRFLEDRVGATLIHRTTRRQDLTDTGRAFYERCKVILAETEAAENLAVDMHRHPSGLLRVNAPRTFGGLALPPVVSAFLDRYPDVQVELTLDDRFVDPVEEGYDVTIRIGAPANAGLSSVPLGFYHLVVCAAPAYLARHGYPETPEKLSEHQCLIFGQRAGNTLCRWTFARDGRSHEVRVDGRLFSNDWRVLMHAALEGRAIAFGAEAILREELKAGRLVRLFEDYETPKRPVHALYLASRKPAARVLRFVESLEAAFAPKA</sequence>
<dbReference type="Gene3D" id="3.40.190.290">
    <property type="match status" value="1"/>
</dbReference>
<dbReference type="InterPro" id="IPR036388">
    <property type="entry name" value="WH-like_DNA-bd_sf"/>
</dbReference>
<dbReference type="AlphaFoldDB" id="A0A5C4JV98"/>
<dbReference type="InterPro" id="IPR005119">
    <property type="entry name" value="LysR_subst-bd"/>
</dbReference>
<keyword evidence="3" id="KW-0238">DNA-binding</keyword>
<evidence type="ECO:0000256" key="2">
    <source>
        <dbReference type="ARBA" id="ARBA00023015"/>
    </source>
</evidence>
<comment type="similarity">
    <text evidence="1">Belongs to the LysR transcriptional regulatory family.</text>
</comment>
<dbReference type="GO" id="GO:0043565">
    <property type="term" value="F:sequence-specific DNA binding"/>
    <property type="evidence" value="ECO:0007669"/>
    <property type="project" value="TreeGrafter"/>
</dbReference>
<dbReference type="CDD" id="cd08422">
    <property type="entry name" value="PBP2_CrgA_like"/>
    <property type="match status" value="1"/>
</dbReference>
<dbReference type="SUPFAM" id="SSF53850">
    <property type="entry name" value="Periplasmic binding protein-like II"/>
    <property type="match status" value="1"/>
</dbReference>
<dbReference type="OrthoDB" id="9786526at2"/>
<evidence type="ECO:0000256" key="3">
    <source>
        <dbReference type="ARBA" id="ARBA00023125"/>
    </source>
</evidence>
<dbReference type="InterPro" id="IPR058163">
    <property type="entry name" value="LysR-type_TF_proteobact-type"/>
</dbReference>
<dbReference type="PANTHER" id="PTHR30537">
    <property type="entry name" value="HTH-TYPE TRANSCRIPTIONAL REGULATOR"/>
    <property type="match status" value="1"/>
</dbReference>
<dbReference type="InterPro" id="IPR036390">
    <property type="entry name" value="WH_DNA-bd_sf"/>
</dbReference>
<proteinExistence type="inferred from homology"/>
<evidence type="ECO:0000313" key="6">
    <source>
        <dbReference type="EMBL" id="TNB49144.1"/>
    </source>
</evidence>
<dbReference type="Pfam" id="PF03466">
    <property type="entry name" value="LysR_substrate"/>
    <property type="match status" value="1"/>
</dbReference>
<dbReference type="PANTHER" id="PTHR30537:SF5">
    <property type="entry name" value="HTH-TYPE TRANSCRIPTIONAL ACTIVATOR TTDR-RELATED"/>
    <property type="match status" value="1"/>
</dbReference>
<accession>A0A5C4JV98</accession>
<gene>
    <name evidence="6" type="ORF">FF124_03890</name>
</gene>
<dbReference type="PROSITE" id="PS50931">
    <property type="entry name" value="HTH_LYSR"/>
    <property type="match status" value="1"/>
</dbReference>
<evidence type="ECO:0000313" key="7">
    <source>
        <dbReference type="Proteomes" id="UP000307874"/>
    </source>
</evidence>
<dbReference type="GO" id="GO:0006351">
    <property type="term" value="P:DNA-templated transcription"/>
    <property type="evidence" value="ECO:0007669"/>
    <property type="project" value="TreeGrafter"/>
</dbReference>
<keyword evidence="7" id="KW-1185">Reference proteome</keyword>
<protein>
    <submittedName>
        <fullName evidence="6">LysR family transcriptional regulator</fullName>
    </submittedName>
</protein>
<dbReference type="Pfam" id="PF00126">
    <property type="entry name" value="HTH_1"/>
    <property type="match status" value="1"/>
</dbReference>
<keyword evidence="2" id="KW-0805">Transcription regulation</keyword>
<dbReference type="EMBL" id="VCLB01000002">
    <property type="protein sequence ID" value="TNB49144.1"/>
    <property type="molecule type" value="Genomic_DNA"/>
</dbReference>
<dbReference type="Gene3D" id="1.10.10.10">
    <property type="entry name" value="Winged helix-like DNA-binding domain superfamily/Winged helix DNA-binding domain"/>
    <property type="match status" value="1"/>
</dbReference>
<dbReference type="Proteomes" id="UP000307874">
    <property type="component" value="Unassembled WGS sequence"/>
</dbReference>
<dbReference type="FunFam" id="3.40.190.290:FF:000001">
    <property type="entry name" value="Transcriptional regulator, LysR family"/>
    <property type="match status" value="1"/>
</dbReference>
<dbReference type="GO" id="GO:0003700">
    <property type="term" value="F:DNA-binding transcription factor activity"/>
    <property type="evidence" value="ECO:0007669"/>
    <property type="project" value="InterPro"/>
</dbReference>
<evidence type="ECO:0000256" key="4">
    <source>
        <dbReference type="ARBA" id="ARBA00023163"/>
    </source>
</evidence>
<dbReference type="RefSeq" id="WP_138747176.1">
    <property type="nucleotide sequence ID" value="NZ_VCLB01000002.1"/>
</dbReference>
<feature type="domain" description="HTH lysR-type" evidence="5">
    <location>
        <begin position="1"/>
        <end position="59"/>
    </location>
</feature>
<reference evidence="6 7" key="1">
    <citation type="submission" date="2019-06" db="EMBL/GenBank/DDBJ databases">
        <title>Martelella lutilitoris sp. nov., isolated from a tidal mudflat.</title>
        <authorList>
            <person name="Kim Y.-J."/>
        </authorList>
    </citation>
    <scope>NUCLEOTIDE SEQUENCE [LARGE SCALE GENOMIC DNA]</scope>
    <source>
        <strain evidence="6 7">GH2-6</strain>
    </source>
</reference>
<organism evidence="6 7">
    <name type="scientific">Martelella lutilitoris</name>
    <dbReference type="NCBI Taxonomy" id="2583532"/>
    <lineage>
        <taxon>Bacteria</taxon>
        <taxon>Pseudomonadati</taxon>
        <taxon>Pseudomonadota</taxon>
        <taxon>Alphaproteobacteria</taxon>
        <taxon>Hyphomicrobiales</taxon>
        <taxon>Aurantimonadaceae</taxon>
        <taxon>Martelella</taxon>
    </lineage>
</organism>